<comment type="caution">
    <text evidence="2">The sequence shown here is derived from an EMBL/GenBank/DDBJ whole genome shotgun (WGS) entry which is preliminary data.</text>
</comment>
<evidence type="ECO:0000313" key="3">
    <source>
        <dbReference type="Proteomes" id="UP001278766"/>
    </source>
</evidence>
<sequence>MMDVGMDRLSSTLSQWNTVVEPGSSMVINNAFNLFSFLFYAASLIFEYVNAIVVTHRG</sequence>
<dbReference type="EMBL" id="JAUEPN010000006">
    <property type="protein sequence ID" value="KAK3293204.1"/>
    <property type="molecule type" value="Genomic_DNA"/>
</dbReference>
<name>A0AAE0HBD9_9PEZI</name>
<dbReference type="GeneID" id="87838264"/>
<reference evidence="2" key="2">
    <citation type="submission" date="2023-06" db="EMBL/GenBank/DDBJ databases">
        <authorList>
            <consortium name="Lawrence Berkeley National Laboratory"/>
            <person name="Haridas S."/>
            <person name="Hensen N."/>
            <person name="Bonometti L."/>
            <person name="Westerberg I."/>
            <person name="Brannstrom I.O."/>
            <person name="Guillou S."/>
            <person name="Cros-Aarteil S."/>
            <person name="Calhoun S."/>
            <person name="Kuo A."/>
            <person name="Mondo S."/>
            <person name="Pangilinan J."/>
            <person name="Riley R."/>
            <person name="Labutti K."/>
            <person name="Andreopoulos B."/>
            <person name="Lipzen A."/>
            <person name="Chen C."/>
            <person name="Yanf M."/>
            <person name="Daum C."/>
            <person name="Ng V."/>
            <person name="Clum A."/>
            <person name="Steindorff A."/>
            <person name="Ohm R."/>
            <person name="Martin F."/>
            <person name="Silar P."/>
            <person name="Natvig D."/>
            <person name="Lalanne C."/>
            <person name="Gautier V."/>
            <person name="Ament-Velasquez S.L."/>
            <person name="Kruys A."/>
            <person name="Hutchinson M.I."/>
            <person name="Powell A.J."/>
            <person name="Barry K."/>
            <person name="Miller A.N."/>
            <person name="Grigoriev I.V."/>
            <person name="Debuchy R."/>
            <person name="Gladieux P."/>
            <person name="Thoren M.H."/>
            <person name="Johannesson H."/>
        </authorList>
    </citation>
    <scope>NUCLEOTIDE SEQUENCE</scope>
    <source>
        <strain evidence="2">CBS 168.71</strain>
    </source>
</reference>
<evidence type="ECO:0000313" key="2">
    <source>
        <dbReference type="EMBL" id="KAK3293204.1"/>
    </source>
</evidence>
<reference evidence="2" key="1">
    <citation type="journal article" date="2023" name="Mol. Phylogenet. Evol.">
        <title>Genome-scale phylogeny and comparative genomics of the fungal order Sordariales.</title>
        <authorList>
            <person name="Hensen N."/>
            <person name="Bonometti L."/>
            <person name="Westerberg I."/>
            <person name="Brannstrom I.O."/>
            <person name="Guillou S."/>
            <person name="Cros-Aarteil S."/>
            <person name="Calhoun S."/>
            <person name="Haridas S."/>
            <person name="Kuo A."/>
            <person name="Mondo S."/>
            <person name="Pangilinan J."/>
            <person name="Riley R."/>
            <person name="LaButti K."/>
            <person name="Andreopoulos B."/>
            <person name="Lipzen A."/>
            <person name="Chen C."/>
            <person name="Yan M."/>
            <person name="Daum C."/>
            <person name="Ng V."/>
            <person name="Clum A."/>
            <person name="Steindorff A."/>
            <person name="Ohm R.A."/>
            <person name="Martin F."/>
            <person name="Silar P."/>
            <person name="Natvig D.O."/>
            <person name="Lalanne C."/>
            <person name="Gautier V."/>
            <person name="Ament-Velasquez S.L."/>
            <person name="Kruys A."/>
            <person name="Hutchinson M.I."/>
            <person name="Powell A.J."/>
            <person name="Barry K."/>
            <person name="Miller A.N."/>
            <person name="Grigoriev I.V."/>
            <person name="Debuchy R."/>
            <person name="Gladieux P."/>
            <person name="Hiltunen Thoren M."/>
            <person name="Johannesson H."/>
        </authorList>
    </citation>
    <scope>NUCLEOTIDE SEQUENCE</scope>
    <source>
        <strain evidence="2">CBS 168.71</strain>
    </source>
</reference>
<protein>
    <submittedName>
        <fullName evidence="2">Uncharacterized protein</fullName>
    </submittedName>
</protein>
<gene>
    <name evidence="2" type="ORF">B0H64DRAFT_345535</name>
</gene>
<organism evidence="2 3">
    <name type="scientific">Chaetomium fimeti</name>
    <dbReference type="NCBI Taxonomy" id="1854472"/>
    <lineage>
        <taxon>Eukaryota</taxon>
        <taxon>Fungi</taxon>
        <taxon>Dikarya</taxon>
        <taxon>Ascomycota</taxon>
        <taxon>Pezizomycotina</taxon>
        <taxon>Sordariomycetes</taxon>
        <taxon>Sordariomycetidae</taxon>
        <taxon>Sordariales</taxon>
        <taxon>Chaetomiaceae</taxon>
        <taxon>Chaetomium</taxon>
    </lineage>
</organism>
<feature type="transmembrane region" description="Helical" evidence="1">
    <location>
        <begin position="34"/>
        <end position="54"/>
    </location>
</feature>
<proteinExistence type="predicted"/>
<dbReference type="AlphaFoldDB" id="A0AAE0HBD9"/>
<accession>A0AAE0HBD9</accession>
<dbReference type="RefSeq" id="XP_062656718.1">
    <property type="nucleotide sequence ID" value="XM_062801316.1"/>
</dbReference>
<keyword evidence="1" id="KW-0812">Transmembrane</keyword>
<keyword evidence="1" id="KW-1133">Transmembrane helix</keyword>
<keyword evidence="1" id="KW-0472">Membrane</keyword>
<dbReference type="Proteomes" id="UP001278766">
    <property type="component" value="Unassembled WGS sequence"/>
</dbReference>
<evidence type="ECO:0000256" key="1">
    <source>
        <dbReference type="SAM" id="Phobius"/>
    </source>
</evidence>
<keyword evidence="3" id="KW-1185">Reference proteome</keyword>